<accession>A0ABT2BNH9</accession>
<keyword evidence="4" id="KW-1185">Reference proteome</keyword>
<dbReference type="Proteomes" id="UP001205861">
    <property type="component" value="Unassembled WGS sequence"/>
</dbReference>
<comment type="caution">
    <text evidence="3">The sequence shown here is derived from an EMBL/GenBank/DDBJ whole genome shotgun (WGS) entry which is preliminary data.</text>
</comment>
<keyword evidence="3" id="KW-0378">Hydrolase</keyword>
<feature type="transmembrane region" description="Helical" evidence="1">
    <location>
        <begin position="118"/>
        <end position="136"/>
    </location>
</feature>
<feature type="transmembrane region" description="Helical" evidence="1">
    <location>
        <begin position="232"/>
        <end position="252"/>
    </location>
</feature>
<proteinExistence type="predicted"/>
<feature type="transmembrane region" description="Helical" evidence="1">
    <location>
        <begin position="37"/>
        <end position="57"/>
    </location>
</feature>
<dbReference type="PANTHER" id="PTHR39430:SF1">
    <property type="entry name" value="PROTEASE"/>
    <property type="match status" value="1"/>
</dbReference>
<feature type="transmembrane region" description="Helical" evidence="1">
    <location>
        <begin position="12"/>
        <end position="30"/>
    </location>
</feature>
<keyword evidence="3" id="KW-0645">Protease</keyword>
<dbReference type="PANTHER" id="PTHR39430">
    <property type="entry name" value="MEMBRANE-ASSOCIATED PROTEASE-RELATED"/>
    <property type="match status" value="1"/>
</dbReference>
<gene>
    <name evidence="3" type="ORF">NX773_15795</name>
</gene>
<evidence type="ECO:0000313" key="3">
    <source>
        <dbReference type="EMBL" id="MCS0609630.1"/>
    </source>
</evidence>
<dbReference type="Pfam" id="PF02517">
    <property type="entry name" value="Rce1-like"/>
    <property type="match status" value="1"/>
</dbReference>
<keyword evidence="1" id="KW-1133">Transmembrane helix</keyword>
<dbReference type="RefSeq" id="WP_258857278.1">
    <property type="nucleotide sequence ID" value="NZ_JANUGV010000004.1"/>
</dbReference>
<feature type="transmembrane region" description="Helical" evidence="1">
    <location>
        <begin position="179"/>
        <end position="197"/>
    </location>
</feature>
<feature type="domain" description="CAAX prenyl protease 2/Lysostaphin resistance protein A-like" evidence="2">
    <location>
        <begin position="122"/>
        <end position="213"/>
    </location>
</feature>
<organism evidence="3 4">
    <name type="scientific">Massilia solisilvae</name>
    <dbReference type="NCBI Taxonomy" id="1811225"/>
    <lineage>
        <taxon>Bacteria</taxon>
        <taxon>Pseudomonadati</taxon>
        <taxon>Pseudomonadota</taxon>
        <taxon>Betaproteobacteria</taxon>
        <taxon>Burkholderiales</taxon>
        <taxon>Oxalobacteraceae</taxon>
        <taxon>Telluria group</taxon>
        <taxon>Massilia</taxon>
    </lineage>
</organism>
<keyword evidence="1" id="KW-0812">Transmembrane</keyword>
<dbReference type="EMBL" id="JANUGV010000004">
    <property type="protein sequence ID" value="MCS0609630.1"/>
    <property type="molecule type" value="Genomic_DNA"/>
</dbReference>
<evidence type="ECO:0000259" key="2">
    <source>
        <dbReference type="Pfam" id="PF02517"/>
    </source>
</evidence>
<protein>
    <submittedName>
        <fullName evidence="3">CPBP family intramembrane metalloprotease</fullName>
    </submittedName>
</protein>
<feature type="transmembrane region" description="Helical" evidence="1">
    <location>
        <begin position="77"/>
        <end position="106"/>
    </location>
</feature>
<dbReference type="GO" id="GO:0008237">
    <property type="term" value="F:metallopeptidase activity"/>
    <property type="evidence" value="ECO:0007669"/>
    <property type="project" value="UniProtKB-KW"/>
</dbReference>
<keyword evidence="1" id="KW-0472">Membrane</keyword>
<evidence type="ECO:0000256" key="1">
    <source>
        <dbReference type="SAM" id="Phobius"/>
    </source>
</evidence>
<evidence type="ECO:0000313" key="4">
    <source>
        <dbReference type="Proteomes" id="UP001205861"/>
    </source>
</evidence>
<keyword evidence="3" id="KW-0482">Metalloprotease</keyword>
<name>A0ABT2BNH9_9BURK</name>
<dbReference type="InterPro" id="IPR003675">
    <property type="entry name" value="Rce1/LyrA-like_dom"/>
</dbReference>
<reference evidence="3 4" key="1">
    <citation type="submission" date="2022-08" db="EMBL/GenBank/DDBJ databases">
        <title>Reclassification of Massilia species as members of the genera Telluria, Duganella, Pseudoduganella, Mokoshia gen. nov. and Zemynaea gen. nov. using orthogonal and non-orthogonal genome-based approaches.</title>
        <authorList>
            <person name="Bowman J.P."/>
        </authorList>
    </citation>
    <scope>NUCLEOTIDE SEQUENCE [LARGE SCALE GENOMIC DNA]</scope>
    <source>
        <strain evidence="3 4">JCM 31607</strain>
    </source>
</reference>
<sequence>MPSISHPTSAPSSIRLLAVFAVLFIAYQLPEGLGARILHSMPVAATLMLLFLPVAWLCGRALGWRGLDAWYMQRSTGWAMLLAACFALAVLAKLGALAAGSALGVYEVRFATDKDGQAWLLAALGMLPFTFVPSVAEDIVTRGFLMRALPSLGQRPEFIAASALVYVLNHIYRLSNGPVEWLMLFCFGLAYAAALYYSRSLWPAIGLHWGWNFAGQFMDQVGSVDGNGNGPFVSMAAHLMMLAAVVLVARMVGQPAVRRQALGS</sequence>